<dbReference type="Proteomes" id="UP001501645">
    <property type="component" value="Unassembled WGS sequence"/>
</dbReference>
<evidence type="ECO:0000259" key="1">
    <source>
        <dbReference type="Pfam" id="PF06114"/>
    </source>
</evidence>
<evidence type="ECO:0000313" key="2">
    <source>
        <dbReference type="EMBL" id="GAA4774288.1"/>
    </source>
</evidence>
<reference evidence="3" key="1">
    <citation type="journal article" date="2019" name="Int. J. Syst. Evol. Microbiol.">
        <title>The Global Catalogue of Microorganisms (GCM) 10K type strain sequencing project: providing services to taxonomists for standard genome sequencing and annotation.</title>
        <authorList>
            <consortium name="The Broad Institute Genomics Platform"/>
            <consortium name="The Broad Institute Genome Sequencing Center for Infectious Disease"/>
            <person name="Wu L."/>
            <person name="Ma J."/>
        </authorList>
    </citation>
    <scope>NUCLEOTIDE SEQUENCE [LARGE SCALE GENOMIC DNA]</scope>
    <source>
        <strain evidence="3">JCM 18537</strain>
    </source>
</reference>
<keyword evidence="3" id="KW-1185">Reference proteome</keyword>
<feature type="domain" description="IrrE N-terminal-like" evidence="1">
    <location>
        <begin position="45"/>
        <end position="122"/>
    </location>
</feature>
<protein>
    <recommendedName>
        <fullName evidence="1">IrrE N-terminal-like domain-containing protein</fullName>
    </recommendedName>
</protein>
<dbReference type="EMBL" id="BAABKO010000003">
    <property type="protein sequence ID" value="GAA4774288.1"/>
    <property type="molecule type" value="Genomic_DNA"/>
</dbReference>
<evidence type="ECO:0000313" key="3">
    <source>
        <dbReference type="Proteomes" id="UP001501645"/>
    </source>
</evidence>
<dbReference type="InterPro" id="IPR010359">
    <property type="entry name" value="IrrE_HExxH"/>
</dbReference>
<comment type="caution">
    <text evidence="2">The sequence shown here is derived from an EMBL/GenBank/DDBJ whole genome shotgun (WGS) entry which is preliminary data.</text>
</comment>
<accession>A0ABP9A5Q4</accession>
<sequence length="135" mass="15461">MTPSSNRTSPSFPRGRAYDPYAHADAIGLEVVVRPLRTGHELWLPELRTLIVNSKLRSVHRRNALAHGIGHSEYGHEDDRPKHEKQADQFAAWHLIDPEELADLYRWCPDEERLVSELGVTLRLFRAYVAGQRTA</sequence>
<gene>
    <name evidence="2" type="ORF">GCM10023351_18350</name>
</gene>
<dbReference type="Pfam" id="PF06114">
    <property type="entry name" value="Peptidase_M78"/>
    <property type="match status" value="1"/>
</dbReference>
<proteinExistence type="predicted"/>
<name>A0ABP9A5Q4_9MICO</name>
<organism evidence="2 3">
    <name type="scientific">Microbacterium gilvum</name>
    <dbReference type="NCBI Taxonomy" id="1336204"/>
    <lineage>
        <taxon>Bacteria</taxon>
        <taxon>Bacillati</taxon>
        <taxon>Actinomycetota</taxon>
        <taxon>Actinomycetes</taxon>
        <taxon>Micrococcales</taxon>
        <taxon>Microbacteriaceae</taxon>
        <taxon>Microbacterium</taxon>
    </lineage>
</organism>